<proteinExistence type="predicted"/>
<comment type="caution">
    <text evidence="1">The sequence shown here is derived from an EMBL/GenBank/DDBJ whole genome shotgun (WGS) entry which is preliminary data.</text>
</comment>
<protein>
    <submittedName>
        <fullName evidence="1">Uncharacterized protein</fullName>
    </submittedName>
</protein>
<gene>
    <name evidence="1" type="ORF">N7456_007166</name>
</gene>
<sequence>MFPFPEIPMSQVERITAQHTLENSNIEELLKSHLPATISNDSHLKRPGYNAVIRIMGAPYSTKIQEVTSLLRGHVKLTKPVHRGGSRFNGFLTQEELSLMENHAVTQRRFPWYRTDLYTVGQRNGIFQATRTMVQTAMEKIEKREVHLDMRTVNQLVEASLHCPGFNPRMKLCLVQLSKELGLLRHMPEEWLAYFPFDTLTWLKPYNQVALEVRLKIHIPTLTQQESILITRLVFCWVDCRGGPPSDTESHGLLNLWRDEGRLARWGPVWFEWSVEDIDPTWKMIDCITYEKDLMQRLIEVGLNTDFQ</sequence>
<evidence type="ECO:0000313" key="1">
    <source>
        <dbReference type="EMBL" id="KAJ5101114.1"/>
    </source>
</evidence>
<dbReference type="AlphaFoldDB" id="A0A9W9KCD2"/>
<dbReference type="EMBL" id="JAPQKH010000004">
    <property type="protein sequence ID" value="KAJ5101114.1"/>
    <property type="molecule type" value="Genomic_DNA"/>
</dbReference>
<accession>A0A9W9KCD2</accession>
<evidence type="ECO:0000313" key="2">
    <source>
        <dbReference type="Proteomes" id="UP001149165"/>
    </source>
</evidence>
<name>A0A9W9KCD2_9EURO</name>
<organism evidence="1 2">
    <name type="scientific">Penicillium angulare</name>
    <dbReference type="NCBI Taxonomy" id="116970"/>
    <lineage>
        <taxon>Eukaryota</taxon>
        <taxon>Fungi</taxon>
        <taxon>Dikarya</taxon>
        <taxon>Ascomycota</taxon>
        <taxon>Pezizomycotina</taxon>
        <taxon>Eurotiomycetes</taxon>
        <taxon>Eurotiomycetidae</taxon>
        <taxon>Eurotiales</taxon>
        <taxon>Aspergillaceae</taxon>
        <taxon>Penicillium</taxon>
    </lineage>
</organism>
<dbReference type="OrthoDB" id="336240at2759"/>
<reference evidence="1" key="2">
    <citation type="journal article" date="2023" name="IMA Fungus">
        <title>Comparative genomic study of the Penicillium genus elucidates a diverse pangenome and 15 lateral gene transfer events.</title>
        <authorList>
            <person name="Petersen C."/>
            <person name="Sorensen T."/>
            <person name="Nielsen M.R."/>
            <person name="Sondergaard T.E."/>
            <person name="Sorensen J.L."/>
            <person name="Fitzpatrick D.A."/>
            <person name="Frisvad J.C."/>
            <person name="Nielsen K.L."/>
        </authorList>
    </citation>
    <scope>NUCLEOTIDE SEQUENCE</scope>
    <source>
        <strain evidence="1">IBT 30069</strain>
    </source>
</reference>
<dbReference type="Proteomes" id="UP001149165">
    <property type="component" value="Unassembled WGS sequence"/>
</dbReference>
<reference evidence="1" key="1">
    <citation type="submission" date="2022-11" db="EMBL/GenBank/DDBJ databases">
        <authorList>
            <person name="Petersen C."/>
        </authorList>
    </citation>
    <scope>NUCLEOTIDE SEQUENCE</scope>
    <source>
        <strain evidence="1">IBT 30069</strain>
    </source>
</reference>
<keyword evidence="2" id="KW-1185">Reference proteome</keyword>